<evidence type="ECO:0000313" key="2">
    <source>
        <dbReference type="Proteomes" id="UP001372338"/>
    </source>
</evidence>
<comment type="caution">
    <text evidence="1">The sequence shown here is derived from an EMBL/GenBank/DDBJ whole genome shotgun (WGS) entry which is preliminary data.</text>
</comment>
<evidence type="ECO:0000313" key="1">
    <source>
        <dbReference type="EMBL" id="KAK7261798.1"/>
    </source>
</evidence>
<dbReference type="Proteomes" id="UP001372338">
    <property type="component" value="Unassembled WGS sequence"/>
</dbReference>
<keyword evidence="2" id="KW-1185">Reference proteome</keyword>
<accession>A0AAN9EXS1</accession>
<reference evidence="1 2" key="1">
    <citation type="submission" date="2024-01" db="EMBL/GenBank/DDBJ databases">
        <title>The genomes of 5 underutilized Papilionoideae crops provide insights into root nodulation and disease resistanc.</title>
        <authorList>
            <person name="Yuan L."/>
        </authorList>
    </citation>
    <scope>NUCLEOTIDE SEQUENCE [LARGE SCALE GENOMIC DNA]</scope>
    <source>
        <strain evidence="1">ZHUSHIDOU_FW_LH</strain>
        <tissue evidence="1">Leaf</tissue>
    </source>
</reference>
<protein>
    <submittedName>
        <fullName evidence="1">Uncharacterized protein</fullName>
    </submittedName>
</protein>
<dbReference type="AlphaFoldDB" id="A0AAN9EXS1"/>
<name>A0AAN9EXS1_CROPI</name>
<gene>
    <name evidence="1" type="ORF">RIF29_28118</name>
</gene>
<sequence>MHPNANTCGWKEKDKGRKEGWCGGFEGSEREVGRRRKKLQKEMPRKVLFLHQQNQQLDLIHRAAHHIKLHISISDHNYCSFTFAFSDTL</sequence>
<organism evidence="1 2">
    <name type="scientific">Crotalaria pallida</name>
    <name type="common">Smooth rattlebox</name>
    <name type="synonym">Crotalaria striata</name>
    <dbReference type="NCBI Taxonomy" id="3830"/>
    <lineage>
        <taxon>Eukaryota</taxon>
        <taxon>Viridiplantae</taxon>
        <taxon>Streptophyta</taxon>
        <taxon>Embryophyta</taxon>
        <taxon>Tracheophyta</taxon>
        <taxon>Spermatophyta</taxon>
        <taxon>Magnoliopsida</taxon>
        <taxon>eudicotyledons</taxon>
        <taxon>Gunneridae</taxon>
        <taxon>Pentapetalae</taxon>
        <taxon>rosids</taxon>
        <taxon>fabids</taxon>
        <taxon>Fabales</taxon>
        <taxon>Fabaceae</taxon>
        <taxon>Papilionoideae</taxon>
        <taxon>50 kb inversion clade</taxon>
        <taxon>genistoids sensu lato</taxon>
        <taxon>core genistoids</taxon>
        <taxon>Crotalarieae</taxon>
        <taxon>Crotalaria</taxon>
    </lineage>
</organism>
<dbReference type="EMBL" id="JAYWIO010000005">
    <property type="protein sequence ID" value="KAK7261798.1"/>
    <property type="molecule type" value="Genomic_DNA"/>
</dbReference>
<proteinExistence type="predicted"/>